<gene>
    <name evidence="1" type="ORF">IE877_02775</name>
</gene>
<proteinExistence type="predicted"/>
<comment type="caution">
    <text evidence="1">The sequence shown here is derived from an EMBL/GenBank/DDBJ whole genome shotgun (WGS) entry which is preliminary data.</text>
</comment>
<dbReference type="RefSeq" id="WP_192373026.1">
    <property type="nucleotide sequence ID" value="NZ_CAJHIV010000001.1"/>
</dbReference>
<evidence type="ECO:0000313" key="1">
    <source>
        <dbReference type="EMBL" id="MBD9354820.1"/>
    </source>
</evidence>
<dbReference type="Proteomes" id="UP000652176">
    <property type="component" value="Unassembled WGS sequence"/>
</dbReference>
<name>A0ABR9CVW7_9GAMM</name>
<dbReference type="EMBL" id="JACXSS010000001">
    <property type="protein sequence ID" value="MBD9354820.1"/>
    <property type="molecule type" value="Genomic_DNA"/>
</dbReference>
<reference evidence="1 2" key="1">
    <citation type="submission" date="2020-09" db="EMBL/GenBank/DDBJ databases">
        <title>Methylomonas albis sp. nov. and Methylomonas fluvii sp. nov.: Two cold-adapted methanotrophs from the River Elbe and an amended description of Methylovulum psychrotolerans strain Eb1.</title>
        <authorList>
            <person name="Bussmann I.K."/>
            <person name="Klings K.-W."/>
            <person name="Warnstedt J."/>
            <person name="Hoppert M."/>
            <person name="Saborowski A."/>
            <person name="Horn F."/>
            <person name="Liebner S."/>
        </authorList>
    </citation>
    <scope>NUCLEOTIDE SEQUENCE [LARGE SCALE GENOMIC DNA]</scope>
    <source>
        <strain evidence="1 2">EbA</strain>
    </source>
</reference>
<protein>
    <submittedName>
        <fullName evidence="1">Uncharacterized protein</fullName>
    </submittedName>
</protein>
<keyword evidence="2" id="KW-1185">Reference proteome</keyword>
<evidence type="ECO:0000313" key="2">
    <source>
        <dbReference type="Proteomes" id="UP000652176"/>
    </source>
</evidence>
<accession>A0ABR9CVW7</accession>
<organism evidence="1 2">
    <name type="scientific">Methylomonas albis</name>
    <dbReference type="NCBI Taxonomy" id="1854563"/>
    <lineage>
        <taxon>Bacteria</taxon>
        <taxon>Pseudomonadati</taxon>
        <taxon>Pseudomonadota</taxon>
        <taxon>Gammaproteobacteria</taxon>
        <taxon>Methylococcales</taxon>
        <taxon>Methylococcaceae</taxon>
        <taxon>Methylomonas</taxon>
    </lineage>
</organism>
<sequence length="63" mass="7180">MNTSTSLYQQLQCLNGSSGRPYITTDGVLGYCITGPVMELPLDFKEWYQPHNNRELLHYDKAA</sequence>